<evidence type="ECO:0000313" key="2">
    <source>
        <dbReference type="Proteomes" id="UP000308600"/>
    </source>
</evidence>
<name>A0ACD3AAB0_9AGAR</name>
<dbReference type="EMBL" id="ML208630">
    <property type="protein sequence ID" value="TFK61762.1"/>
    <property type="molecule type" value="Genomic_DNA"/>
</dbReference>
<keyword evidence="2" id="KW-1185">Reference proteome</keyword>
<evidence type="ECO:0000313" key="1">
    <source>
        <dbReference type="EMBL" id="TFK61762.1"/>
    </source>
</evidence>
<organism evidence="1 2">
    <name type="scientific">Pluteus cervinus</name>
    <dbReference type="NCBI Taxonomy" id="181527"/>
    <lineage>
        <taxon>Eukaryota</taxon>
        <taxon>Fungi</taxon>
        <taxon>Dikarya</taxon>
        <taxon>Basidiomycota</taxon>
        <taxon>Agaricomycotina</taxon>
        <taxon>Agaricomycetes</taxon>
        <taxon>Agaricomycetidae</taxon>
        <taxon>Agaricales</taxon>
        <taxon>Pluteineae</taxon>
        <taxon>Pluteaceae</taxon>
        <taxon>Pluteus</taxon>
    </lineage>
</organism>
<accession>A0ACD3AAB0</accession>
<dbReference type="Proteomes" id="UP000308600">
    <property type="component" value="Unassembled WGS sequence"/>
</dbReference>
<sequence>MCVRPVGLNSSQLGRFPYKARKHFSRVSQPPVSTSPSTNLLNLPTMRFPSFTNLVVLSLVLVGANAAVSMKRDDPIQQCLTTCGATDLTIIFACLQAPDQCPPELFNCITSCLATGTGGCEYSYHGRLHLLNSS</sequence>
<proteinExistence type="predicted"/>
<reference evidence="1 2" key="1">
    <citation type="journal article" date="2019" name="Nat. Ecol. Evol.">
        <title>Megaphylogeny resolves global patterns of mushroom evolution.</title>
        <authorList>
            <person name="Varga T."/>
            <person name="Krizsan K."/>
            <person name="Foldi C."/>
            <person name="Dima B."/>
            <person name="Sanchez-Garcia M."/>
            <person name="Sanchez-Ramirez S."/>
            <person name="Szollosi G.J."/>
            <person name="Szarkandi J.G."/>
            <person name="Papp V."/>
            <person name="Albert L."/>
            <person name="Andreopoulos W."/>
            <person name="Angelini C."/>
            <person name="Antonin V."/>
            <person name="Barry K.W."/>
            <person name="Bougher N.L."/>
            <person name="Buchanan P."/>
            <person name="Buyck B."/>
            <person name="Bense V."/>
            <person name="Catcheside P."/>
            <person name="Chovatia M."/>
            <person name="Cooper J."/>
            <person name="Damon W."/>
            <person name="Desjardin D."/>
            <person name="Finy P."/>
            <person name="Geml J."/>
            <person name="Haridas S."/>
            <person name="Hughes K."/>
            <person name="Justo A."/>
            <person name="Karasinski D."/>
            <person name="Kautmanova I."/>
            <person name="Kiss B."/>
            <person name="Kocsube S."/>
            <person name="Kotiranta H."/>
            <person name="LaButti K.M."/>
            <person name="Lechner B.E."/>
            <person name="Liimatainen K."/>
            <person name="Lipzen A."/>
            <person name="Lukacs Z."/>
            <person name="Mihaltcheva S."/>
            <person name="Morgado L.N."/>
            <person name="Niskanen T."/>
            <person name="Noordeloos M.E."/>
            <person name="Ohm R.A."/>
            <person name="Ortiz-Santana B."/>
            <person name="Ovrebo C."/>
            <person name="Racz N."/>
            <person name="Riley R."/>
            <person name="Savchenko A."/>
            <person name="Shiryaev A."/>
            <person name="Soop K."/>
            <person name="Spirin V."/>
            <person name="Szebenyi C."/>
            <person name="Tomsovsky M."/>
            <person name="Tulloss R.E."/>
            <person name="Uehling J."/>
            <person name="Grigoriev I.V."/>
            <person name="Vagvolgyi C."/>
            <person name="Papp T."/>
            <person name="Martin F.M."/>
            <person name="Miettinen O."/>
            <person name="Hibbett D.S."/>
            <person name="Nagy L.G."/>
        </authorList>
    </citation>
    <scope>NUCLEOTIDE SEQUENCE [LARGE SCALE GENOMIC DNA]</scope>
    <source>
        <strain evidence="1 2">NL-1719</strain>
    </source>
</reference>
<gene>
    <name evidence="1" type="ORF">BDN72DRAFT_429410</name>
</gene>
<protein>
    <submittedName>
        <fullName evidence="1">Uncharacterized protein</fullName>
    </submittedName>
</protein>